<keyword evidence="2" id="KW-1185">Reference proteome</keyword>
<organism evidence="1 2">
    <name type="scientific">Bionectria ochroleuca</name>
    <name type="common">Gliocladium roseum</name>
    <dbReference type="NCBI Taxonomy" id="29856"/>
    <lineage>
        <taxon>Eukaryota</taxon>
        <taxon>Fungi</taxon>
        <taxon>Dikarya</taxon>
        <taxon>Ascomycota</taxon>
        <taxon>Pezizomycotina</taxon>
        <taxon>Sordariomycetes</taxon>
        <taxon>Hypocreomycetidae</taxon>
        <taxon>Hypocreales</taxon>
        <taxon>Bionectriaceae</taxon>
        <taxon>Clonostachys</taxon>
    </lineage>
</organism>
<gene>
    <name evidence="1" type="ORF">CLO192961_LOCUS262210</name>
</gene>
<evidence type="ECO:0000313" key="1">
    <source>
        <dbReference type="EMBL" id="VUC29620.1"/>
    </source>
</evidence>
<dbReference type="EMBL" id="CABFNS010000806">
    <property type="protein sequence ID" value="VUC29620.1"/>
    <property type="molecule type" value="Genomic_DNA"/>
</dbReference>
<protein>
    <submittedName>
        <fullName evidence="1">Uncharacterized protein</fullName>
    </submittedName>
</protein>
<proteinExistence type="predicted"/>
<reference evidence="1 2" key="1">
    <citation type="submission" date="2019-06" db="EMBL/GenBank/DDBJ databases">
        <authorList>
            <person name="Broberg M."/>
        </authorList>
    </citation>
    <scope>NUCLEOTIDE SEQUENCE [LARGE SCALE GENOMIC DNA]</scope>
</reference>
<accession>A0ABY6UHF9</accession>
<dbReference type="Proteomes" id="UP000766486">
    <property type="component" value="Unassembled WGS sequence"/>
</dbReference>
<comment type="caution">
    <text evidence="1">The sequence shown here is derived from an EMBL/GenBank/DDBJ whole genome shotgun (WGS) entry which is preliminary data.</text>
</comment>
<evidence type="ECO:0000313" key="2">
    <source>
        <dbReference type="Proteomes" id="UP000766486"/>
    </source>
</evidence>
<name>A0ABY6UHF9_BIOOC</name>
<sequence>MVCYKYRTKSSIDPTSSALINSTSAASIDRNERISPLGVKVKQLGNTGFKVDMFTTEDPML</sequence>